<keyword evidence="4 7" id="KW-0812">Transmembrane</keyword>
<keyword evidence="2" id="KW-0813">Transport</keyword>
<keyword evidence="3" id="KW-1003">Cell membrane</keyword>
<feature type="transmembrane region" description="Helical" evidence="7">
    <location>
        <begin position="218"/>
        <end position="239"/>
    </location>
</feature>
<evidence type="ECO:0000256" key="3">
    <source>
        <dbReference type="ARBA" id="ARBA00022475"/>
    </source>
</evidence>
<organism evidence="9 10">
    <name type="scientific">Microbacterium hominis</name>
    <dbReference type="NCBI Taxonomy" id="162426"/>
    <lineage>
        <taxon>Bacteria</taxon>
        <taxon>Bacillati</taxon>
        <taxon>Actinomycetota</taxon>
        <taxon>Actinomycetes</taxon>
        <taxon>Micrococcales</taxon>
        <taxon>Microbacteriaceae</taxon>
        <taxon>Microbacterium</taxon>
    </lineage>
</organism>
<dbReference type="GO" id="GO:0022857">
    <property type="term" value="F:transmembrane transporter activity"/>
    <property type="evidence" value="ECO:0007669"/>
    <property type="project" value="InterPro"/>
</dbReference>
<evidence type="ECO:0000256" key="6">
    <source>
        <dbReference type="ARBA" id="ARBA00023136"/>
    </source>
</evidence>
<comment type="subcellular location">
    <subcellularLocation>
        <location evidence="1">Cell membrane</location>
        <topology evidence="1">Multi-pass membrane protein</topology>
    </subcellularLocation>
</comment>
<dbReference type="PANTHER" id="PTHR43266">
    <property type="entry name" value="MACROLIDE-EFFLUX PROTEIN"/>
    <property type="match status" value="1"/>
</dbReference>
<evidence type="ECO:0000256" key="5">
    <source>
        <dbReference type="ARBA" id="ARBA00022989"/>
    </source>
</evidence>
<evidence type="ECO:0000256" key="1">
    <source>
        <dbReference type="ARBA" id="ARBA00004651"/>
    </source>
</evidence>
<feature type="transmembrane region" description="Helical" evidence="7">
    <location>
        <begin position="251"/>
        <end position="270"/>
    </location>
</feature>
<feature type="domain" description="Major facilitator superfamily (MFS) profile" evidence="8">
    <location>
        <begin position="1"/>
        <end position="413"/>
    </location>
</feature>
<dbReference type="RefSeq" id="WP_016464930.1">
    <property type="nucleotide sequence ID" value="NZ_CP025299.1"/>
</dbReference>
<feature type="transmembrane region" description="Helical" evidence="7">
    <location>
        <begin position="42"/>
        <end position="69"/>
    </location>
</feature>
<dbReference type="PROSITE" id="PS50850">
    <property type="entry name" value="MFS"/>
    <property type="match status" value="1"/>
</dbReference>
<dbReference type="EMBL" id="CP025299">
    <property type="protein sequence ID" value="AUG29535.1"/>
    <property type="molecule type" value="Genomic_DNA"/>
</dbReference>
<dbReference type="InterPro" id="IPR020846">
    <property type="entry name" value="MFS_dom"/>
</dbReference>
<keyword evidence="6 7" id="KW-0472">Membrane</keyword>
<dbReference type="PANTHER" id="PTHR43266:SF2">
    <property type="entry name" value="MAJOR FACILITATOR SUPERFAMILY (MFS) PROFILE DOMAIN-CONTAINING PROTEIN"/>
    <property type="match status" value="1"/>
</dbReference>
<feature type="transmembrane region" description="Helical" evidence="7">
    <location>
        <begin position="12"/>
        <end position="36"/>
    </location>
</feature>
<evidence type="ECO:0000259" key="8">
    <source>
        <dbReference type="PROSITE" id="PS50850"/>
    </source>
</evidence>
<reference evidence="9 10" key="1">
    <citation type="submission" date="2017-12" db="EMBL/GenBank/DDBJ databases">
        <title>Isolation and characterization of estrogens degradatiion strain Microbacterium hominis SJTG1.</title>
        <authorList>
            <person name="Xiong W."/>
            <person name="Yin C."/>
            <person name="Zheng D."/>
            <person name="Liang R."/>
        </authorList>
    </citation>
    <scope>NUCLEOTIDE SEQUENCE [LARGE SCALE GENOMIC DNA]</scope>
    <source>
        <strain evidence="9 10">SJTG1</strain>
    </source>
</reference>
<evidence type="ECO:0000256" key="2">
    <source>
        <dbReference type="ARBA" id="ARBA00022448"/>
    </source>
</evidence>
<dbReference type="AlphaFoldDB" id="A0A2K9D7F0"/>
<evidence type="ECO:0000256" key="7">
    <source>
        <dbReference type="SAM" id="Phobius"/>
    </source>
</evidence>
<evidence type="ECO:0000256" key="4">
    <source>
        <dbReference type="ARBA" id="ARBA00022692"/>
    </source>
</evidence>
<evidence type="ECO:0000313" key="9">
    <source>
        <dbReference type="EMBL" id="AUG29535.1"/>
    </source>
</evidence>
<feature type="transmembrane region" description="Helical" evidence="7">
    <location>
        <begin position="348"/>
        <end position="367"/>
    </location>
</feature>
<protein>
    <submittedName>
        <fullName evidence="9">MFS transporter</fullName>
    </submittedName>
</protein>
<evidence type="ECO:0000313" key="10">
    <source>
        <dbReference type="Proteomes" id="UP000233276"/>
    </source>
</evidence>
<dbReference type="Gene3D" id="1.20.1250.20">
    <property type="entry name" value="MFS general substrate transporter like domains"/>
    <property type="match status" value="2"/>
</dbReference>
<accession>A0A2K9D7F0</accession>
<dbReference type="KEGG" id="mhos:CXR34_08800"/>
<feature type="transmembrane region" description="Helical" evidence="7">
    <location>
        <begin position="373"/>
        <end position="396"/>
    </location>
</feature>
<dbReference type="CDD" id="cd06173">
    <property type="entry name" value="MFS_MefA_like"/>
    <property type="match status" value="1"/>
</dbReference>
<sequence length="413" mass="42617">MITVLRNGTYAKLFSAQVIALVGTGLLTVALGLLAFDIAGSAAGSVLGTALTIKMVAYVGVAPLVAALVDRLPKKAVLVGADLIRLAIALMLPFVTETWQIYVLVFVLQSASATFTPAFQSLIPAVLPEAKDYTKALSLSRLAYDLEAILSPTIAAALLTVISYNNLFVGTAIGFTCSATLVLASRLPARDTEPSRSTFWQRLPLGLKVFARTPSLRFLMITNVIVAAGTAIVLVNSVVYARGVFGLDDAALAIALGSYGIGSLIVAFTIPTLVGRFGVIRVMVAGGIVITAGLTAAIAVTTLAVTTGTGWFLLLGTWVLLGMGTSLVNTPSSRLLADASTPANRNLVYTAQFALSHACFLITYPIAGWLGAVSLILAAVALGVIAGGGLVAAFVLARRIPATAPEVEAPATA</sequence>
<dbReference type="InterPro" id="IPR036259">
    <property type="entry name" value="MFS_trans_sf"/>
</dbReference>
<feature type="transmembrane region" description="Helical" evidence="7">
    <location>
        <begin position="311"/>
        <end position="328"/>
    </location>
</feature>
<feature type="transmembrane region" description="Helical" evidence="7">
    <location>
        <begin position="142"/>
        <end position="162"/>
    </location>
</feature>
<name>A0A2K9D7F0_9MICO</name>
<dbReference type="Pfam" id="PF07690">
    <property type="entry name" value="MFS_1"/>
    <property type="match status" value="1"/>
</dbReference>
<gene>
    <name evidence="9" type="ORF">CXR34_08800</name>
</gene>
<dbReference type="Proteomes" id="UP000233276">
    <property type="component" value="Chromosome"/>
</dbReference>
<proteinExistence type="predicted"/>
<dbReference type="GO" id="GO:0005886">
    <property type="term" value="C:plasma membrane"/>
    <property type="evidence" value="ECO:0007669"/>
    <property type="project" value="UniProtKB-SubCell"/>
</dbReference>
<feature type="transmembrane region" description="Helical" evidence="7">
    <location>
        <begin position="282"/>
        <end position="305"/>
    </location>
</feature>
<dbReference type="SUPFAM" id="SSF103473">
    <property type="entry name" value="MFS general substrate transporter"/>
    <property type="match status" value="1"/>
</dbReference>
<keyword evidence="5 7" id="KW-1133">Transmembrane helix</keyword>
<dbReference type="InterPro" id="IPR011701">
    <property type="entry name" value="MFS"/>
</dbReference>